<dbReference type="STRING" id="1054147.F4PXP0"/>
<dbReference type="OrthoDB" id="14167at2759"/>
<dbReference type="Proteomes" id="UP000007797">
    <property type="component" value="Unassembled WGS sequence"/>
</dbReference>
<evidence type="ECO:0000256" key="1">
    <source>
        <dbReference type="SAM" id="Coils"/>
    </source>
</evidence>
<proteinExistence type="predicted"/>
<dbReference type="InterPro" id="IPR004148">
    <property type="entry name" value="BAR_dom"/>
</dbReference>
<accession>F4PXP0</accession>
<keyword evidence="1" id="KW-0175">Coiled coil</keyword>
<organism evidence="3 4">
    <name type="scientific">Cavenderia fasciculata</name>
    <name type="common">Slime mold</name>
    <name type="synonym">Dictyostelium fasciculatum</name>
    <dbReference type="NCBI Taxonomy" id="261658"/>
    <lineage>
        <taxon>Eukaryota</taxon>
        <taxon>Amoebozoa</taxon>
        <taxon>Evosea</taxon>
        <taxon>Eumycetozoa</taxon>
        <taxon>Dictyostelia</taxon>
        <taxon>Acytosteliales</taxon>
        <taxon>Cavenderiaceae</taxon>
        <taxon>Cavenderia</taxon>
    </lineage>
</organism>
<dbReference type="Pfam" id="PF03114">
    <property type="entry name" value="BAR"/>
    <property type="match status" value="1"/>
</dbReference>
<evidence type="ECO:0000313" key="3">
    <source>
        <dbReference type="EMBL" id="EGG19550.1"/>
    </source>
</evidence>
<dbReference type="GO" id="GO:0005737">
    <property type="term" value="C:cytoplasm"/>
    <property type="evidence" value="ECO:0007669"/>
    <property type="project" value="InterPro"/>
</dbReference>
<dbReference type="AlphaFoldDB" id="F4PXP0"/>
<dbReference type="PROSITE" id="PS51021">
    <property type="entry name" value="BAR"/>
    <property type="match status" value="1"/>
</dbReference>
<dbReference type="GO" id="GO:0005886">
    <property type="term" value="C:plasma membrane"/>
    <property type="evidence" value="ECO:0007669"/>
    <property type="project" value="EnsemblProtists"/>
</dbReference>
<dbReference type="InterPro" id="IPR027267">
    <property type="entry name" value="AH/BAR_dom_sf"/>
</dbReference>
<sequence length="235" mass="26780">MKSFTKKVALVKQMGMEKMGKTESHADNDATKETKDKLRVIKNEYKEIYTTGKFYCQETEKSTQEGTKFADALTKFGEGFLINSQVGEVLKNVGFQLKAVEQARQTCNVNSMTSLIAPVGKFNDTEIKKARDAKHKQDAVRLRYDAALEKLTETKKKNDANSLKVKQVETECEELKKEYDAVNKEFSDVMENLNIEMNKRLVAELREFALQQLAFYKQASALWAESNEILSSFQA</sequence>
<reference evidence="4" key="1">
    <citation type="journal article" date="2011" name="Genome Res.">
        <title>Phylogeny-wide analysis of social amoeba genomes highlights ancient origins for complex intercellular communication.</title>
        <authorList>
            <person name="Heidel A.J."/>
            <person name="Lawal H.M."/>
            <person name="Felder M."/>
            <person name="Schilde C."/>
            <person name="Helps N.R."/>
            <person name="Tunggal B."/>
            <person name="Rivero F."/>
            <person name="John U."/>
            <person name="Schleicher M."/>
            <person name="Eichinger L."/>
            <person name="Platzer M."/>
            <person name="Noegel A.A."/>
            <person name="Schaap P."/>
            <person name="Gloeckner G."/>
        </authorList>
    </citation>
    <scope>NUCLEOTIDE SEQUENCE [LARGE SCALE GENOMIC DNA]</scope>
    <source>
        <strain evidence="4">SH3</strain>
    </source>
</reference>
<evidence type="ECO:0000259" key="2">
    <source>
        <dbReference type="PROSITE" id="PS51021"/>
    </source>
</evidence>
<feature type="coiled-coil region" evidence="1">
    <location>
        <begin position="158"/>
        <end position="192"/>
    </location>
</feature>
<dbReference type="CDD" id="cd07307">
    <property type="entry name" value="BAR"/>
    <property type="match status" value="1"/>
</dbReference>
<keyword evidence="4" id="KW-1185">Reference proteome</keyword>
<dbReference type="Gene3D" id="1.20.1270.60">
    <property type="entry name" value="Arfaptin homology (AH) domain/BAR domain"/>
    <property type="match status" value="1"/>
</dbReference>
<protein>
    <recommendedName>
        <fullName evidence="2">BAR domain-containing protein</fullName>
    </recommendedName>
</protein>
<gene>
    <name evidence="3" type="ORF">DFA_00128</name>
</gene>
<dbReference type="SUPFAM" id="SSF103657">
    <property type="entry name" value="BAR/IMD domain-like"/>
    <property type="match status" value="1"/>
</dbReference>
<feature type="domain" description="BAR" evidence="2">
    <location>
        <begin position="16"/>
        <end position="235"/>
    </location>
</feature>
<dbReference type="EMBL" id="GL883014">
    <property type="protein sequence ID" value="EGG19550.1"/>
    <property type="molecule type" value="Genomic_DNA"/>
</dbReference>
<evidence type="ECO:0000313" key="4">
    <source>
        <dbReference type="Proteomes" id="UP000007797"/>
    </source>
</evidence>
<name>F4PXP0_CACFS</name>
<dbReference type="GeneID" id="14871664"/>
<dbReference type="KEGG" id="dfa:DFA_00128"/>
<dbReference type="RefSeq" id="XP_004357844.1">
    <property type="nucleotide sequence ID" value="XM_004357787.1"/>
</dbReference>
<dbReference type="OMA" id="ESHADND"/>